<dbReference type="EMBL" id="JAQMPJ010000001">
    <property type="protein sequence ID" value="MDB9003463.1"/>
    <property type="molecule type" value="Genomic_DNA"/>
</dbReference>
<dbReference type="GO" id="GO:0016740">
    <property type="term" value="F:transferase activity"/>
    <property type="evidence" value="ECO:0007669"/>
    <property type="project" value="UniProtKB-KW"/>
</dbReference>
<reference evidence="3" key="6">
    <citation type="submission" date="2023-01" db="EMBL/GenBank/DDBJ databases">
        <title>Human gut microbiome strain richness.</title>
        <authorList>
            <person name="Chen-Liaw A."/>
        </authorList>
    </citation>
    <scope>NUCLEOTIDE SEQUENCE</scope>
    <source>
        <strain evidence="3">RTP21484st1_E5_RTP21484_190118</strain>
    </source>
</reference>
<dbReference type="EMBL" id="CZBM01000001">
    <property type="protein sequence ID" value="CUP65752.1"/>
    <property type="molecule type" value="Genomic_DNA"/>
</dbReference>
<evidence type="ECO:0000313" key="2">
    <source>
        <dbReference type="EMBL" id="MCB6516483.1"/>
    </source>
</evidence>
<evidence type="ECO:0000313" key="9">
    <source>
        <dbReference type="Proteomes" id="UP000284660"/>
    </source>
</evidence>
<dbReference type="Proteomes" id="UP001198806">
    <property type="component" value="Unassembled WGS sequence"/>
</dbReference>
<reference evidence="1 8" key="1">
    <citation type="submission" date="2015-09" db="EMBL/GenBank/DDBJ databases">
        <authorList>
            <consortium name="Pathogen Informatics"/>
        </authorList>
    </citation>
    <scope>NUCLEOTIDE SEQUENCE [LARGE SCALE GENOMIC DNA]</scope>
    <source>
        <strain evidence="1 8">2789STDY5834948</strain>
    </source>
</reference>
<dbReference type="EMBL" id="QSJN01000001">
    <property type="protein sequence ID" value="RHD78335.1"/>
    <property type="molecule type" value="Genomic_DNA"/>
</dbReference>
<evidence type="ECO:0000313" key="10">
    <source>
        <dbReference type="Proteomes" id="UP000315827"/>
    </source>
</evidence>
<dbReference type="Proteomes" id="UP000095332">
    <property type="component" value="Unassembled WGS sequence"/>
</dbReference>
<sequence length="372" mass="43104">MKALFLIFHGLNPANGISKKIYYQVNALRACGIDTRLCYLNESNGRKLRMIDSEVLQDYGAGFKGKILKRIEYSSIVEYAKKENISFIYMRSDHNANPFTIHMVHQMRKAGIKVVMEIPTYPYDQEYIGFSRRKLLFIDQCFRHSLAKQLCGIVTFSDYKTIFGIPTIQISNGIDFSQIKLKQQVNDTNKELHLIGVAEIHYWHGFDRLVKGLADYYDSHPNYKVFFHIVGDFFGQREKDDILPIIKQHKLENYVTLHGAKHGEELDRLFEKADMAIGSLARHRSGITHIKTLKNREYAARGLSFIYSETDSDFENKPYILKVPADETAIDINSLIHFYEKQSLSPLEIRESIRSLSWETQMNKIINSIKIS</sequence>
<dbReference type="EMBL" id="VOHW01000004">
    <property type="protein sequence ID" value="TWV62078.1"/>
    <property type="molecule type" value="Genomic_DNA"/>
</dbReference>
<reference evidence="7 10" key="4">
    <citation type="submission" date="2019-07" db="EMBL/GenBank/DDBJ databases">
        <title>Genome sequencing of Parabacteroides distasonis iSURF_7.</title>
        <authorList>
            <person name="Degefu H.N."/>
            <person name="Ruoff K.L."/>
            <person name="Price C.E."/>
            <person name="Valls R.A."/>
            <person name="O'Toole G.A."/>
        </authorList>
    </citation>
    <scope>NUCLEOTIDE SEQUENCE [LARGE SCALE GENOMIC DNA]</scope>
    <source>
        <strain evidence="7 10">CFPLTA003_1B</strain>
    </source>
</reference>
<dbReference type="Proteomes" id="UP001210126">
    <property type="component" value="Unassembled WGS sequence"/>
</dbReference>
<evidence type="ECO:0000313" key="8">
    <source>
        <dbReference type="Proteomes" id="UP000095332"/>
    </source>
</evidence>
<evidence type="ECO:0000313" key="12">
    <source>
        <dbReference type="Proteomes" id="UP000471216"/>
    </source>
</evidence>
<dbReference type="EMBL" id="WKMX01000022">
    <property type="protein sequence ID" value="MRZ08330.1"/>
    <property type="molecule type" value="Genomic_DNA"/>
</dbReference>
<dbReference type="SUPFAM" id="SSF53756">
    <property type="entry name" value="UDP-Glycosyltransferase/glycogen phosphorylase"/>
    <property type="match status" value="1"/>
</dbReference>
<evidence type="ECO:0000313" key="6">
    <source>
        <dbReference type="EMBL" id="RHD78335.1"/>
    </source>
</evidence>
<reference evidence="11 12" key="3">
    <citation type="journal article" date="2019" name="Nat. Med.">
        <title>A library of human gut bacterial isolates paired with longitudinal multiomics data enables mechanistic microbiome research.</title>
        <authorList>
            <person name="Poyet M."/>
            <person name="Groussin M."/>
            <person name="Gibbons S.M."/>
            <person name="Avila-Pacheco J."/>
            <person name="Jiang X."/>
            <person name="Kearney S.M."/>
            <person name="Perrotta A.R."/>
            <person name="Berdy B."/>
            <person name="Zhao S."/>
            <person name="Lieberman T.D."/>
            <person name="Swanson P.K."/>
            <person name="Smith M."/>
            <person name="Roesemann S."/>
            <person name="Alexander J.E."/>
            <person name="Rich S.A."/>
            <person name="Livny J."/>
            <person name="Vlamakis H."/>
            <person name="Clish C."/>
            <person name="Bullock K."/>
            <person name="Deik A."/>
            <person name="Scott J."/>
            <person name="Pierce K.A."/>
            <person name="Xavier R.J."/>
            <person name="Alm E.J."/>
        </authorList>
    </citation>
    <scope>NUCLEOTIDE SEQUENCE [LARGE SCALE GENOMIC DNA]</scope>
    <source>
        <strain evidence="5 12">BIOML-A10</strain>
        <strain evidence="4 11">BIOML-A11</strain>
    </source>
</reference>
<evidence type="ECO:0000313" key="7">
    <source>
        <dbReference type="EMBL" id="TWV62078.1"/>
    </source>
</evidence>
<dbReference type="GeneID" id="93525421"/>
<dbReference type="AlphaFoldDB" id="A0A174PXJ4"/>
<accession>A0A174PXJ4</accession>
<dbReference type="Proteomes" id="UP000471216">
    <property type="component" value="Unassembled WGS sequence"/>
</dbReference>
<keyword evidence="4" id="KW-0808">Transferase</keyword>
<dbReference type="Proteomes" id="UP000315827">
    <property type="component" value="Unassembled WGS sequence"/>
</dbReference>
<evidence type="ECO:0000313" key="5">
    <source>
        <dbReference type="EMBL" id="MRZ08330.1"/>
    </source>
</evidence>
<evidence type="ECO:0000313" key="3">
    <source>
        <dbReference type="EMBL" id="MDB9003463.1"/>
    </source>
</evidence>
<evidence type="ECO:0000313" key="11">
    <source>
        <dbReference type="Proteomes" id="UP000450599"/>
    </source>
</evidence>
<dbReference type="Proteomes" id="UP000450599">
    <property type="component" value="Unassembled WGS sequence"/>
</dbReference>
<gene>
    <name evidence="6" type="ORF">DW782_03355</name>
    <name evidence="1" type="ORF">ERS852560_00518</name>
    <name evidence="7" type="ORF">FSA05_08250</name>
    <name evidence="5" type="ORF">GKD54_19400</name>
    <name evidence="4" type="ORF">GKD58_19645</name>
    <name evidence="2" type="ORF">LI194_01555</name>
    <name evidence="3" type="ORF">PN599_00405</name>
</gene>
<evidence type="ECO:0000313" key="4">
    <source>
        <dbReference type="EMBL" id="MRY86433.1"/>
    </source>
</evidence>
<proteinExistence type="predicted"/>
<name>A0A174PXJ4_PARDI</name>
<evidence type="ECO:0000313" key="1">
    <source>
        <dbReference type="EMBL" id="CUP65752.1"/>
    </source>
</evidence>
<dbReference type="EMBL" id="WKMW01000024">
    <property type="protein sequence ID" value="MRY86433.1"/>
    <property type="molecule type" value="Genomic_DNA"/>
</dbReference>
<reference evidence="2" key="5">
    <citation type="submission" date="2021-10" db="EMBL/GenBank/DDBJ databases">
        <title>Collection of gut derived symbiotic bacterial strains cultured from healthy donors.</title>
        <authorList>
            <person name="Lin H."/>
            <person name="Littmann E."/>
            <person name="Kohout C."/>
            <person name="Pamer E.G."/>
        </authorList>
    </citation>
    <scope>NUCLEOTIDE SEQUENCE</scope>
    <source>
        <strain evidence="2">DFI.2.94</strain>
    </source>
</reference>
<reference evidence="6 9" key="2">
    <citation type="submission" date="2018-08" db="EMBL/GenBank/DDBJ databases">
        <title>A genome reference for cultivated species of the human gut microbiota.</title>
        <authorList>
            <person name="Zou Y."/>
            <person name="Xue W."/>
            <person name="Luo G."/>
        </authorList>
    </citation>
    <scope>NUCLEOTIDE SEQUENCE [LARGE SCALE GENOMIC DNA]</scope>
    <source>
        <strain evidence="6 9">AM30-4</strain>
    </source>
</reference>
<dbReference type="Proteomes" id="UP000284660">
    <property type="component" value="Unassembled WGS sequence"/>
</dbReference>
<organism evidence="1 8">
    <name type="scientific">Parabacteroides distasonis</name>
    <dbReference type="NCBI Taxonomy" id="823"/>
    <lineage>
        <taxon>Bacteria</taxon>
        <taxon>Pseudomonadati</taxon>
        <taxon>Bacteroidota</taxon>
        <taxon>Bacteroidia</taxon>
        <taxon>Bacteroidales</taxon>
        <taxon>Tannerellaceae</taxon>
        <taxon>Parabacteroides</taxon>
    </lineage>
</organism>
<protein>
    <submittedName>
        <fullName evidence="2">Glycosyltransferase family 1 protein</fullName>
    </submittedName>
</protein>
<dbReference type="EMBL" id="JAJCNI010000001">
    <property type="protein sequence ID" value="MCB6516483.1"/>
    <property type="molecule type" value="Genomic_DNA"/>
</dbReference>
<dbReference type="RefSeq" id="WP_005868374.1">
    <property type="nucleotide sequence ID" value="NZ_CACRUW010000012.1"/>
</dbReference>
<dbReference type="Gene3D" id="3.40.50.2000">
    <property type="entry name" value="Glycogen Phosphorylase B"/>
    <property type="match status" value="2"/>
</dbReference>